<proteinExistence type="predicted"/>
<dbReference type="GO" id="GO:0008972">
    <property type="term" value="F:phosphomethylpyrimidine kinase activity"/>
    <property type="evidence" value="ECO:0007669"/>
    <property type="project" value="TreeGrafter"/>
</dbReference>
<feature type="domain" description="Pyridoxamine kinase/Phosphomethylpyrimidine kinase" evidence="1">
    <location>
        <begin position="1"/>
        <end position="162"/>
    </location>
</feature>
<dbReference type="SUPFAM" id="SSF53613">
    <property type="entry name" value="Ribokinase-like"/>
    <property type="match status" value="1"/>
</dbReference>
<organism evidence="2 3">
    <name type="scientific">Perkinsus olseni</name>
    <name type="common">Perkinsus atlanticus</name>
    <dbReference type="NCBI Taxonomy" id="32597"/>
    <lineage>
        <taxon>Eukaryota</taxon>
        <taxon>Sar</taxon>
        <taxon>Alveolata</taxon>
        <taxon>Perkinsozoa</taxon>
        <taxon>Perkinsea</taxon>
        <taxon>Perkinsida</taxon>
        <taxon>Perkinsidae</taxon>
        <taxon>Perkinsus</taxon>
    </lineage>
</organism>
<gene>
    <name evidence="2" type="ORF">FOZ63_005940</name>
</gene>
<dbReference type="GO" id="GO:0005829">
    <property type="term" value="C:cytosol"/>
    <property type="evidence" value="ECO:0007669"/>
    <property type="project" value="TreeGrafter"/>
</dbReference>
<dbReference type="PANTHER" id="PTHR20858">
    <property type="entry name" value="PHOSPHOMETHYLPYRIMIDINE KINASE"/>
    <property type="match status" value="1"/>
</dbReference>
<dbReference type="Proteomes" id="UP000553632">
    <property type="component" value="Unassembled WGS sequence"/>
</dbReference>
<dbReference type="EMBL" id="JABANO010022537">
    <property type="protein sequence ID" value="KAF4724998.1"/>
    <property type="molecule type" value="Genomic_DNA"/>
</dbReference>
<protein>
    <recommendedName>
        <fullName evidence="1">Pyridoxamine kinase/Phosphomethylpyrimidine kinase domain-containing protein</fullName>
    </recommendedName>
</protein>
<dbReference type="InterPro" id="IPR013749">
    <property type="entry name" value="PM/HMP-P_kinase-1"/>
</dbReference>
<comment type="caution">
    <text evidence="2">The sequence shown here is derived from an EMBL/GenBank/DDBJ whole genome shotgun (WGS) entry which is preliminary data.</text>
</comment>
<keyword evidence="3" id="KW-1185">Reference proteome</keyword>
<dbReference type="GO" id="GO:0008902">
    <property type="term" value="F:hydroxymethylpyrimidine kinase activity"/>
    <property type="evidence" value="ECO:0007669"/>
    <property type="project" value="TreeGrafter"/>
</dbReference>
<evidence type="ECO:0000259" key="1">
    <source>
        <dbReference type="Pfam" id="PF08543"/>
    </source>
</evidence>
<accession>A0A7J6RW63</accession>
<evidence type="ECO:0000313" key="2">
    <source>
        <dbReference type="EMBL" id="KAF4724998.1"/>
    </source>
</evidence>
<dbReference type="GO" id="GO:0009228">
    <property type="term" value="P:thiamine biosynthetic process"/>
    <property type="evidence" value="ECO:0007669"/>
    <property type="project" value="TreeGrafter"/>
</dbReference>
<dbReference type="Gene3D" id="3.40.1190.20">
    <property type="match status" value="1"/>
</dbReference>
<dbReference type="Pfam" id="PF08543">
    <property type="entry name" value="Phos_pyr_kin"/>
    <property type="match status" value="1"/>
</dbReference>
<reference evidence="2 3" key="1">
    <citation type="submission" date="2020-04" db="EMBL/GenBank/DDBJ databases">
        <title>Perkinsus olseni comparative genomics.</title>
        <authorList>
            <person name="Bogema D.R."/>
        </authorList>
    </citation>
    <scope>NUCLEOTIDE SEQUENCE [LARGE SCALE GENOMIC DNA]</scope>
    <source>
        <strain evidence="2 3">ATCC PRA-207</strain>
    </source>
</reference>
<name>A0A7J6RW63_PEROL</name>
<evidence type="ECO:0000313" key="3">
    <source>
        <dbReference type="Proteomes" id="UP000553632"/>
    </source>
</evidence>
<dbReference type="PANTHER" id="PTHR20858:SF17">
    <property type="entry name" value="HYDROXYMETHYLPYRIMIDINE_PHOSPHOMETHYLPYRIMIDINE KINASE THI20-RELATED"/>
    <property type="match status" value="1"/>
</dbReference>
<dbReference type="AlphaFoldDB" id="A0A7J6RW63"/>
<dbReference type="InterPro" id="IPR029056">
    <property type="entry name" value="Ribokinase-like"/>
</dbReference>
<sequence length="179" mass="19363">MVVDPVLPLTSPNGPAAQGDADDVLATYKDHIFPLATIVTSTLSQARRLLGRRESVGVDEARSVTRALAQYGPKYVFVRIDGDCRDTETRGGVLYGRENEEFYEFADKKISTTNTPGTGCTLASAIAGFIARDYPVPDAAERAVGYLHEVIARSEGTALGQGPNRPLVHSADSIWVNYF</sequence>